<proteinExistence type="predicted"/>
<organism evidence="1 2">
    <name type="scientific">Sphaeroforma arctica JP610</name>
    <dbReference type="NCBI Taxonomy" id="667725"/>
    <lineage>
        <taxon>Eukaryota</taxon>
        <taxon>Ichthyosporea</taxon>
        <taxon>Ichthyophonida</taxon>
        <taxon>Sphaeroforma</taxon>
    </lineage>
</organism>
<keyword evidence="2" id="KW-1185">Reference proteome</keyword>
<dbReference type="Proteomes" id="UP000054560">
    <property type="component" value="Unassembled WGS sequence"/>
</dbReference>
<dbReference type="GeneID" id="25912414"/>
<dbReference type="RefSeq" id="XP_014149471.1">
    <property type="nucleotide sequence ID" value="XM_014293996.1"/>
</dbReference>
<name>A0A0L0FFN4_9EUKA</name>
<dbReference type="AlphaFoldDB" id="A0A0L0FFN4"/>
<accession>A0A0L0FFN4</accession>
<gene>
    <name evidence="1" type="ORF">SARC_11910</name>
</gene>
<evidence type="ECO:0000313" key="2">
    <source>
        <dbReference type="Proteomes" id="UP000054560"/>
    </source>
</evidence>
<evidence type="ECO:0000313" key="1">
    <source>
        <dbReference type="EMBL" id="KNC75569.1"/>
    </source>
</evidence>
<sequence length="85" mass="9778">MRTQVNKCKAKVEKQGRLVAATTQKVKTAQDKFQDLRQKATYDPIYGVRVDRAQQYFQVKTQVQDNIGALQADLSNKYLTVEQSR</sequence>
<protein>
    <submittedName>
        <fullName evidence="1">Uncharacterized protein</fullName>
    </submittedName>
</protein>
<dbReference type="EMBL" id="KQ243546">
    <property type="protein sequence ID" value="KNC75569.1"/>
    <property type="molecule type" value="Genomic_DNA"/>
</dbReference>
<reference evidence="1 2" key="1">
    <citation type="submission" date="2011-02" db="EMBL/GenBank/DDBJ databases">
        <title>The Genome Sequence of Sphaeroforma arctica JP610.</title>
        <authorList>
            <consortium name="The Broad Institute Genome Sequencing Platform"/>
            <person name="Russ C."/>
            <person name="Cuomo C."/>
            <person name="Young S.K."/>
            <person name="Zeng Q."/>
            <person name="Gargeya S."/>
            <person name="Alvarado L."/>
            <person name="Berlin A."/>
            <person name="Chapman S.B."/>
            <person name="Chen Z."/>
            <person name="Freedman E."/>
            <person name="Gellesch M."/>
            <person name="Goldberg J."/>
            <person name="Griggs A."/>
            <person name="Gujja S."/>
            <person name="Heilman E."/>
            <person name="Heiman D."/>
            <person name="Howarth C."/>
            <person name="Mehta T."/>
            <person name="Neiman D."/>
            <person name="Pearson M."/>
            <person name="Roberts A."/>
            <person name="Saif S."/>
            <person name="Shea T."/>
            <person name="Shenoy N."/>
            <person name="Sisk P."/>
            <person name="Stolte C."/>
            <person name="Sykes S."/>
            <person name="White J."/>
            <person name="Yandava C."/>
            <person name="Burger G."/>
            <person name="Gray M.W."/>
            <person name="Holland P.W.H."/>
            <person name="King N."/>
            <person name="Lang F.B.F."/>
            <person name="Roger A.J."/>
            <person name="Ruiz-Trillo I."/>
            <person name="Haas B."/>
            <person name="Nusbaum C."/>
            <person name="Birren B."/>
        </authorList>
    </citation>
    <scope>NUCLEOTIDE SEQUENCE [LARGE SCALE GENOMIC DNA]</scope>
    <source>
        <strain evidence="1 2">JP610</strain>
    </source>
</reference>